<dbReference type="Pfam" id="PF00691">
    <property type="entry name" value="OmpA"/>
    <property type="match status" value="1"/>
</dbReference>
<evidence type="ECO:0000256" key="8">
    <source>
        <dbReference type="SAM" id="Phobius"/>
    </source>
</evidence>
<comment type="similarity">
    <text evidence="2">Belongs to the MotB family.</text>
</comment>
<dbReference type="Pfam" id="PF13677">
    <property type="entry name" value="MotB_plug"/>
    <property type="match status" value="1"/>
</dbReference>
<proteinExistence type="inferred from homology"/>
<reference evidence="12 13" key="1">
    <citation type="submission" date="2019-04" db="EMBL/GenBank/DDBJ databases">
        <title>Genome sequencing of Clostridium botulinum Groups I-IV and Clostridium butyricum.</title>
        <authorList>
            <person name="Brunt J."/>
            <person name="Van Vliet A.H.M."/>
            <person name="Stringer S.C."/>
            <person name="Carter A.T."/>
            <person name="Peck M.W."/>
        </authorList>
    </citation>
    <scope>NUCLEOTIDE SEQUENCE [LARGE SCALE GENOMIC DNA]</scope>
    <source>
        <strain evidence="10 13">1605</strain>
        <strain evidence="11 12">CB-K-33E</strain>
    </source>
</reference>
<evidence type="ECO:0000256" key="6">
    <source>
        <dbReference type="ARBA" id="ARBA00023136"/>
    </source>
</evidence>
<dbReference type="OrthoDB" id="9815217at2"/>
<evidence type="ECO:0000259" key="9">
    <source>
        <dbReference type="PROSITE" id="PS51123"/>
    </source>
</evidence>
<evidence type="ECO:0000313" key="10">
    <source>
        <dbReference type="EMBL" id="NFF88533.1"/>
    </source>
</evidence>
<dbReference type="InterPro" id="IPR050330">
    <property type="entry name" value="Bact_OuterMem_StrucFunc"/>
</dbReference>
<dbReference type="AlphaFoldDB" id="A0A0M1LC96"/>
<comment type="caution">
    <text evidence="10">The sequence shown here is derived from an EMBL/GenBank/DDBJ whole genome shotgun (WGS) entry which is preliminary data.</text>
</comment>
<keyword evidence="3" id="KW-1003">Cell membrane</keyword>
<dbReference type="CDD" id="cd07185">
    <property type="entry name" value="OmpA_C-like"/>
    <property type="match status" value="1"/>
</dbReference>
<dbReference type="Gene3D" id="3.30.1330.60">
    <property type="entry name" value="OmpA-like domain"/>
    <property type="match status" value="1"/>
</dbReference>
<comment type="subcellular location">
    <subcellularLocation>
        <location evidence="1">Cell membrane</location>
        <topology evidence="1">Single-pass membrane protein</topology>
    </subcellularLocation>
</comment>
<feature type="domain" description="OmpA-like" evidence="9">
    <location>
        <begin position="122"/>
        <end position="243"/>
    </location>
</feature>
<sequence length="247" mass="27503">MARKKKSDDGGGLKGDEWLGTYSDCVTLLLTFFILLYSMSSVDAEKLKSISQAFVSVMTGQASDSFMEFNMYDGKVPVIGGESDVEGVIDAQSLGKENMYKDIKDYVEKNNLSGAMDIIQDERGVILELKDSVLFQSGQAELIPGSKEVLDKVDTLVSALPNSVIVEGHTDNVPISNYRYASNWELSTQRAVNVVKYFVETKSNDPMKFSAAGYGEYRPIVYNNSEENRAKNRRVNILIINEKDNEE</sequence>
<dbReference type="GO" id="GO:0005886">
    <property type="term" value="C:plasma membrane"/>
    <property type="evidence" value="ECO:0007669"/>
    <property type="project" value="UniProtKB-SubCell"/>
</dbReference>
<feature type="transmembrane region" description="Helical" evidence="8">
    <location>
        <begin position="20"/>
        <end position="39"/>
    </location>
</feature>
<evidence type="ECO:0000256" key="5">
    <source>
        <dbReference type="ARBA" id="ARBA00022989"/>
    </source>
</evidence>
<dbReference type="RefSeq" id="WP_017825946.1">
    <property type="nucleotide sequence ID" value="NZ_LFOM01000038.1"/>
</dbReference>
<evidence type="ECO:0000313" key="13">
    <source>
        <dbReference type="Proteomes" id="UP000476820"/>
    </source>
</evidence>
<dbReference type="SUPFAM" id="SSF103088">
    <property type="entry name" value="OmpA-like"/>
    <property type="match status" value="1"/>
</dbReference>
<evidence type="ECO:0000256" key="1">
    <source>
        <dbReference type="ARBA" id="ARBA00004162"/>
    </source>
</evidence>
<protein>
    <submittedName>
        <fullName evidence="10">Chemotaxis protein MotB</fullName>
    </submittedName>
</protein>
<dbReference type="PANTHER" id="PTHR30329:SF21">
    <property type="entry name" value="LIPOPROTEIN YIAD-RELATED"/>
    <property type="match status" value="1"/>
</dbReference>
<evidence type="ECO:0000313" key="12">
    <source>
        <dbReference type="Proteomes" id="UP000473681"/>
    </source>
</evidence>
<dbReference type="InterPro" id="IPR036737">
    <property type="entry name" value="OmpA-like_sf"/>
</dbReference>
<evidence type="ECO:0000256" key="2">
    <source>
        <dbReference type="ARBA" id="ARBA00008914"/>
    </source>
</evidence>
<evidence type="ECO:0000256" key="4">
    <source>
        <dbReference type="ARBA" id="ARBA00022692"/>
    </source>
</evidence>
<gene>
    <name evidence="10" type="ORF">FC774_11715</name>
    <name evidence="11" type="ORF">FDB51_11930</name>
</gene>
<dbReference type="EMBL" id="SWOV01000032">
    <property type="protein sequence ID" value="NFF88533.1"/>
    <property type="molecule type" value="Genomic_DNA"/>
</dbReference>
<evidence type="ECO:0000256" key="7">
    <source>
        <dbReference type="PROSITE-ProRule" id="PRU00473"/>
    </source>
</evidence>
<evidence type="ECO:0000313" key="11">
    <source>
        <dbReference type="EMBL" id="NFN35817.1"/>
    </source>
</evidence>
<name>A0A0M1LC96_CLOBO</name>
<organism evidence="10 13">
    <name type="scientific">Clostridium botulinum</name>
    <dbReference type="NCBI Taxonomy" id="1491"/>
    <lineage>
        <taxon>Bacteria</taxon>
        <taxon>Bacillati</taxon>
        <taxon>Bacillota</taxon>
        <taxon>Clostridia</taxon>
        <taxon>Eubacteriales</taxon>
        <taxon>Clostridiaceae</taxon>
        <taxon>Clostridium</taxon>
    </lineage>
</organism>
<keyword evidence="6 7" id="KW-0472">Membrane</keyword>
<keyword evidence="5 8" id="KW-1133">Transmembrane helix</keyword>
<dbReference type="InterPro" id="IPR025713">
    <property type="entry name" value="MotB-like_N_dom"/>
</dbReference>
<dbReference type="InterPro" id="IPR006665">
    <property type="entry name" value="OmpA-like"/>
</dbReference>
<dbReference type="Proteomes" id="UP000476820">
    <property type="component" value="Unassembled WGS sequence"/>
</dbReference>
<dbReference type="Proteomes" id="UP000473681">
    <property type="component" value="Unassembled WGS sequence"/>
</dbReference>
<keyword evidence="4 8" id="KW-0812">Transmembrane</keyword>
<dbReference type="PANTHER" id="PTHR30329">
    <property type="entry name" value="STATOR ELEMENT OF FLAGELLAR MOTOR COMPLEX"/>
    <property type="match status" value="1"/>
</dbReference>
<dbReference type="EMBL" id="SWVK01000016">
    <property type="protein sequence ID" value="NFN35817.1"/>
    <property type="molecule type" value="Genomic_DNA"/>
</dbReference>
<accession>A0A0M1LC96</accession>
<evidence type="ECO:0000256" key="3">
    <source>
        <dbReference type="ARBA" id="ARBA00022475"/>
    </source>
</evidence>
<dbReference type="PROSITE" id="PS51123">
    <property type="entry name" value="OMPA_2"/>
    <property type="match status" value="1"/>
</dbReference>